<evidence type="ECO:0000259" key="4">
    <source>
        <dbReference type="SMART" id="SM00796"/>
    </source>
</evidence>
<evidence type="ECO:0000313" key="6">
    <source>
        <dbReference type="Proteomes" id="UP000050331"/>
    </source>
</evidence>
<evidence type="ECO:0000256" key="1">
    <source>
        <dbReference type="ARBA" id="ARBA00022741"/>
    </source>
</evidence>
<protein>
    <recommendedName>
        <fullName evidence="4">Carboxyltransferase domain-containing protein</fullName>
    </recommendedName>
</protein>
<keyword evidence="6" id="KW-1185">Reference proteome</keyword>
<keyword evidence="1" id="KW-0547">Nucleotide-binding</keyword>
<dbReference type="PANTHER" id="PTHR34698:SF2">
    <property type="entry name" value="5-OXOPROLINASE SUBUNIT B"/>
    <property type="match status" value="1"/>
</dbReference>
<keyword evidence="3" id="KW-0067">ATP-binding</keyword>
<dbReference type="InterPro" id="IPR029000">
    <property type="entry name" value="Cyclophilin-like_dom_sf"/>
</dbReference>
<feature type="domain" description="Carboxyltransferase" evidence="4">
    <location>
        <begin position="3"/>
        <end position="204"/>
    </location>
</feature>
<dbReference type="RefSeq" id="WP_068447719.1">
    <property type="nucleotide sequence ID" value="NZ_CP013862.1"/>
</dbReference>
<proteinExistence type="predicted"/>
<dbReference type="KEGG" id="lao:AOX59_18120"/>
<dbReference type="EMBL" id="CP013862">
    <property type="protein sequence ID" value="ALX50325.1"/>
    <property type="molecule type" value="Genomic_DNA"/>
</dbReference>
<dbReference type="GO" id="GO:0005524">
    <property type="term" value="F:ATP binding"/>
    <property type="evidence" value="ECO:0007669"/>
    <property type="project" value="UniProtKB-KW"/>
</dbReference>
<dbReference type="STRING" id="1472767.AOX59_18120"/>
<dbReference type="Pfam" id="PF02682">
    <property type="entry name" value="CT_C_D"/>
    <property type="match status" value="1"/>
</dbReference>
<dbReference type="SUPFAM" id="SSF160467">
    <property type="entry name" value="PH0987 N-terminal domain-like"/>
    <property type="match status" value="1"/>
</dbReference>
<dbReference type="InterPro" id="IPR010016">
    <property type="entry name" value="PxpB"/>
</dbReference>
<dbReference type="Gene3D" id="2.40.100.10">
    <property type="entry name" value="Cyclophilin-like"/>
    <property type="match status" value="1"/>
</dbReference>
<dbReference type="AlphaFoldDB" id="A0A0U4FX29"/>
<evidence type="ECO:0000313" key="5">
    <source>
        <dbReference type="EMBL" id="ALX50325.1"/>
    </source>
</evidence>
<dbReference type="OrthoDB" id="9778567at2"/>
<dbReference type="GO" id="GO:0016787">
    <property type="term" value="F:hydrolase activity"/>
    <property type="evidence" value="ECO:0007669"/>
    <property type="project" value="UniProtKB-KW"/>
</dbReference>
<evidence type="ECO:0000256" key="2">
    <source>
        <dbReference type="ARBA" id="ARBA00022801"/>
    </source>
</evidence>
<keyword evidence="2" id="KW-0378">Hydrolase</keyword>
<dbReference type="Gene3D" id="3.30.1360.40">
    <property type="match status" value="1"/>
</dbReference>
<evidence type="ECO:0000256" key="3">
    <source>
        <dbReference type="ARBA" id="ARBA00022840"/>
    </source>
</evidence>
<dbReference type="NCBIfam" id="TIGR00370">
    <property type="entry name" value="5-oxoprolinase subunit PxpB"/>
    <property type="match status" value="1"/>
</dbReference>
<dbReference type="SMART" id="SM00796">
    <property type="entry name" value="AHS1"/>
    <property type="match status" value="1"/>
</dbReference>
<reference evidence="5 6" key="1">
    <citation type="submission" date="2016-01" db="EMBL/GenBank/DDBJ databases">
        <title>Complete genome sequence of strain Lentibacillus amyloliquefaciens LAM0015T isolated from saline sediment.</title>
        <authorList>
            <person name="Wang J.-L."/>
            <person name="He M.-X."/>
        </authorList>
    </citation>
    <scope>NUCLEOTIDE SEQUENCE [LARGE SCALE GENOMIC DNA]</scope>
    <source>
        <strain evidence="5 6">LAM0015</strain>
    </source>
</reference>
<dbReference type="InterPro" id="IPR003833">
    <property type="entry name" value="CT_C_D"/>
</dbReference>
<dbReference type="SUPFAM" id="SSF50891">
    <property type="entry name" value="Cyclophilin-like"/>
    <property type="match status" value="1"/>
</dbReference>
<organism evidence="5 6">
    <name type="scientific">Lentibacillus amyloliquefaciens</name>
    <dbReference type="NCBI Taxonomy" id="1472767"/>
    <lineage>
        <taxon>Bacteria</taxon>
        <taxon>Bacillati</taxon>
        <taxon>Bacillota</taxon>
        <taxon>Bacilli</taxon>
        <taxon>Bacillales</taxon>
        <taxon>Bacillaceae</taxon>
        <taxon>Lentibacillus</taxon>
    </lineage>
</organism>
<gene>
    <name evidence="5" type="ORF">AOX59_18120</name>
</gene>
<sequence length="244" mass="27535">MSVYMQAVGDFAVKIQFQGSVTPALNRSIQLFSRKLDHAGIYGVVEWVPAYDSITIYYQPKKIRYRELCRELDHVFRIELEEKNIGTRLITIPVVYGGEYGPDLKRVAAVNELSEDGVIALHTQNTYLVYMLGFLPGFPYLGGLDKRIATPRLEAPREKTSAGSVGIAHEQTGVYSLESPGGWNIIGKTPMKLFDFQKEDAFLFRPGDKVQFYQIDECEYKTIKQELADGSFEMGKVISDDKAD</sequence>
<dbReference type="PANTHER" id="PTHR34698">
    <property type="entry name" value="5-OXOPROLINASE SUBUNIT B"/>
    <property type="match status" value="1"/>
</dbReference>
<dbReference type="Proteomes" id="UP000050331">
    <property type="component" value="Chromosome"/>
</dbReference>
<accession>A0A0U4FX29</accession>
<name>A0A0U4FX29_9BACI</name>